<gene>
    <name evidence="1" type="ORF">CEXT_703841</name>
</gene>
<accession>A0AAV4P5M5</accession>
<reference evidence="1 2" key="1">
    <citation type="submission" date="2021-06" db="EMBL/GenBank/DDBJ databases">
        <title>Caerostris extrusa draft genome.</title>
        <authorList>
            <person name="Kono N."/>
            <person name="Arakawa K."/>
        </authorList>
    </citation>
    <scope>NUCLEOTIDE SEQUENCE [LARGE SCALE GENOMIC DNA]</scope>
</reference>
<protein>
    <submittedName>
        <fullName evidence="1">Uncharacterized protein</fullName>
    </submittedName>
</protein>
<name>A0AAV4P5M5_CAEEX</name>
<sequence>MIIILKLNKERAVGVEYRITVGFHPTYSQQSYHWFQYRSDWWEGGENCFVLVYLVAGGLAFCKLAKQRGILHKRSGGTDAEPNSDPWVSSLFNLIVNNYRRTKKTESLLFSSKRRRVFQGLSQ</sequence>
<evidence type="ECO:0000313" key="2">
    <source>
        <dbReference type="Proteomes" id="UP001054945"/>
    </source>
</evidence>
<comment type="caution">
    <text evidence="1">The sequence shown here is derived from an EMBL/GenBank/DDBJ whole genome shotgun (WGS) entry which is preliminary data.</text>
</comment>
<proteinExistence type="predicted"/>
<dbReference type="EMBL" id="BPLR01004080">
    <property type="protein sequence ID" value="GIX91954.1"/>
    <property type="molecule type" value="Genomic_DNA"/>
</dbReference>
<keyword evidence="2" id="KW-1185">Reference proteome</keyword>
<dbReference type="AlphaFoldDB" id="A0AAV4P5M5"/>
<organism evidence="1 2">
    <name type="scientific">Caerostris extrusa</name>
    <name type="common">Bark spider</name>
    <name type="synonym">Caerostris bankana</name>
    <dbReference type="NCBI Taxonomy" id="172846"/>
    <lineage>
        <taxon>Eukaryota</taxon>
        <taxon>Metazoa</taxon>
        <taxon>Ecdysozoa</taxon>
        <taxon>Arthropoda</taxon>
        <taxon>Chelicerata</taxon>
        <taxon>Arachnida</taxon>
        <taxon>Araneae</taxon>
        <taxon>Araneomorphae</taxon>
        <taxon>Entelegynae</taxon>
        <taxon>Araneoidea</taxon>
        <taxon>Araneidae</taxon>
        <taxon>Caerostris</taxon>
    </lineage>
</organism>
<evidence type="ECO:0000313" key="1">
    <source>
        <dbReference type="EMBL" id="GIX91954.1"/>
    </source>
</evidence>
<dbReference type="Proteomes" id="UP001054945">
    <property type="component" value="Unassembled WGS sequence"/>
</dbReference>